<dbReference type="InterPro" id="IPR007685">
    <property type="entry name" value="RelA_SpoT"/>
</dbReference>
<accession>A0A8J3EW20</accession>
<dbReference type="GO" id="GO:0015970">
    <property type="term" value="P:guanosine tetraphosphate biosynthetic process"/>
    <property type="evidence" value="ECO:0007669"/>
    <property type="project" value="UniProtKB-UniPathway"/>
</dbReference>
<dbReference type="AlphaFoldDB" id="A0A8J3EW20"/>
<comment type="pathway">
    <text evidence="1">Purine metabolism; ppGpp biosynthesis; ppGpp from GTP: step 1/2.</text>
</comment>
<feature type="coiled-coil region" evidence="2">
    <location>
        <begin position="242"/>
        <end position="269"/>
    </location>
</feature>
<name>A0A8J3EW20_9BACI</name>
<evidence type="ECO:0000313" key="5">
    <source>
        <dbReference type="Proteomes" id="UP000626244"/>
    </source>
</evidence>
<evidence type="ECO:0000313" key="4">
    <source>
        <dbReference type="EMBL" id="GGI10888.1"/>
    </source>
</evidence>
<dbReference type="InterPro" id="IPR043519">
    <property type="entry name" value="NT_sf"/>
</dbReference>
<organism evidence="4 5">
    <name type="scientific">Gottfriedia solisilvae</name>
    <dbReference type="NCBI Taxonomy" id="1516104"/>
    <lineage>
        <taxon>Bacteria</taxon>
        <taxon>Bacillati</taxon>
        <taxon>Bacillota</taxon>
        <taxon>Bacilli</taxon>
        <taxon>Bacillales</taxon>
        <taxon>Bacillaceae</taxon>
        <taxon>Gottfriedia</taxon>
    </lineage>
</organism>
<dbReference type="PANTHER" id="PTHR41773:SF1">
    <property type="entry name" value="RELA_SPOT DOMAIN-CONTAINING PROTEIN"/>
    <property type="match status" value="1"/>
</dbReference>
<sequence length="319" mass="37767">MDLIENQKRFFEKYKIDEQEFGQYALGWANYIDIYQDYLAEIPNLETVASFISEILRKNPQIHTVKSRIKYPEHLIEKIIRKTIKGKKSDPSYEINVSNYKSEIGDLIGIRALHLYKHQAADIDQTIRMNWNLHEKATIYHRLGDLTNEQYIDQENFQFLVHDAGYRSWHYVIKSQMTKVNYLAEIQVRTIFEEGWSEIDHQLRYPYDLDNKILNEQLLILNRISGGADELVNAILHTKMSIYQQEQEKENRDQQIKELLKEITVLSEEGKLSADEKGSLEKKLMKLEETQVVKDFSNLYNYRSIESHLNPRTMPCDDN</sequence>
<dbReference type="CDD" id="cd05399">
    <property type="entry name" value="NT_Rel-Spo_like"/>
    <property type="match status" value="1"/>
</dbReference>
<reference evidence="5" key="1">
    <citation type="journal article" date="2019" name="Int. J. Syst. Evol. Microbiol.">
        <title>The Global Catalogue of Microorganisms (GCM) 10K type strain sequencing project: providing services to taxonomists for standard genome sequencing and annotation.</title>
        <authorList>
            <consortium name="The Broad Institute Genomics Platform"/>
            <consortium name="The Broad Institute Genome Sequencing Center for Infectious Disease"/>
            <person name="Wu L."/>
            <person name="Ma J."/>
        </authorList>
    </citation>
    <scope>NUCLEOTIDE SEQUENCE [LARGE SCALE GENOMIC DNA]</scope>
    <source>
        <strain evidence="5">CGMCC 1.14993</strain>
    </source>
</reference>
<evidence type="ECO:0000256" key="1">
    <source>
        <dbReference type="ARBA" id="ARBA00004976"/>
    </source>
</evidence>
<evidence type="ECO:0000256" key="2">
    <source>
        <dbReference type="SAM" id="Coils"/>
    </source>
</evidence>
<evidence type="ECO:0000259" key="3">
    <source>
        <dbReference type="SMART" id="SM00954"/>
    </source>
</evidence>
<dbReference type="UniPathway" id="UPA00908">
    <property type="reaction ID" value="UER00884"/>
</dbReference>
<dbReference type="PANTHER" id="PTHR41773">
    <property type="entry name" value="GTP PYROPHOSPHATASE-RELATED"/>
    <property type="match status" value="1"/>
</dbReference>
<dbReference type="RefSeq" id="WP_087998791.1">
    <property type="nucleotide sequence ID" value="NZ_BMHB01000001.1"/>
</dbReference>
<dbReference type="SMART" id="SM00954">
    <property type="entry name" value="RelA_SpoT"/>
    <property type="match status" value="1"/>
</dbReference>
<keyword evidence="5" id="KW-1185">Reference proteome</keyword>
<dbReference type="Pfam" id="PF04607">
    <property type="entry name" value="RelA_SpoT"/>
    <property type="match status" value="1"/>
</dbReference>
<keyword evidence="2" id="KW-0175">Coiled coil</keyword>
<dbReference type="OrthoDB" id="9801824at2"/>
<proteinExistence type="predicted"/>
<protein>
    <recommendedName>
        <fullName evidence="3">RelA/SpoT domain-containing protein</fullName>
    </recommendedName>
</protein>
<dbReference type="Gene3D" id="3.30.460.10">
    <property type="entry name" value="Beta Polymerase, domain 2"/>
    <property type="match status" value="1"/>
</dbReference>
<dbReference type="Proteomes" id="UP000626244">
    <property type="component" value="Unassembled WGS sequence"/>
</dbReference>
<dbReference type="SUPFAM" id="SSF81301">
    <property type="entry name" value="Nucleotidyltransferase"/>
    <property type="match status" value="1"/>
</dbReference>
<feature type="domain" description="RelA/SpoT" evidence="3">
    <location>
        <begin position="67"/>
        <end position="211"/>
    </location>
</feature>
<gene>
    <name evidence="4" type="ORF">GCM10007380_05060</name>
</gene>
<comment type="caution">
    <text evidence="4">The sequence shown here is derived from an EMBL/GenBank/DDBJ whole genome shotgun (WGS) entry which is preliminary data.</text>
</comment>
<dbReference type="EMBL" id="BMHB01000001">
    <property type="protein sequence ID" value="GGI10888.1"/>
    <property type="molecule type" value="Genomic_DNA"/>
</dbReference>